<dbReference type="InterPro" id="IPR000089">
    <property type="entry name" value="Biotin_lipoyl"/>
</dbReference>
<keyword evidence="1" id="KW-0092">Biotin</keyword>
<dbReference type="PROSITE" id="PS00188">
    <property type="entry name" value="BIOTIN"/>
    <property type="match status" value="1"/>
</dbReference>
<proteinExistence type="predicted"/>
<evidence type="ECO:0000259" key="2">
    <source>
        <dbReference type="PROSITE" id="PS50968"/>
    </source>
</evidence>
<evidence type="ECO:0000313" key="3">
    <source>
        <dbReference type="EMBL" id="TMQ53033.1"/>
    </source>
</evidence>
<dbReference type="InterPro" id="IPR011053">
    <property type="entry name" value="Single_hybrid_motif"/>
</dbReference>
<feature type="domain" description="Lipoyl-binding" evidence="2">
    <location>
        <begin position="85"/>
        <end position="160"/>
    </location>
</feature>
<dbReference type="Proteomes" id="UP000319829">
    <property type="component" value="Unassembled WGS sequence"/>
</dbReference>
<organism evidence="3 4">
    <name type="scientific">Eiseniibacteriota bacterium</name>
    <dbReference type="NCBI Taxonomy" id="2212470"/>
    <lineage>
        <taxon>Bacteria</taxon>
        <taxon>Candidatus Eiseniibacteriota</taxon>
    </lineage>
</organism>
<dbReference type="CDD" id="cd06850">
    <property type="entry name" value="biotinyl_domain"/>
    <property type="match status" value="1"/>
</dbReference>
<sequence length="177" mass="19113">MSRLLLLRHGRTPLSLGYERKAGHVLLETDGRRIEADVSRDGSWFDVRSGGKSFRCAVAPGRRGVWISCEGRSYLLEHDRPEAAARAERSSDELRAPMTGRVVHVAAPAGSIVREGDLLMTIEAMKMEFRLVAPEDGRVAEVRCGDGERVELGDLLVVLEPAGETPGAPSAGPAGRA</sequence>
<dbReference type="Pfam" id="PF00364">
    <property type="entry name" value="Biotin_lipoyl"/>
    <property type="match status" value="1"/>
</dbReference>
<dbReference type="InterPro" id="IPR001882">
    <property type="entry name" value="Biotin_BS"/>
</dbReference>
<dbReference type="PANTHER" id="PTHR45266">
    <property type="entry name" value="OXALOACETATE DECARBOXYLASE ALPHA CHAIN"/>
    <property type="match status" value="1"/>
</dbReference>
<dbReference type="PROSITE" id="PS50968">
    <property type="entry name" value="BIOTINYL_LIPOYL"/>
    <property type="match status" value="1"/>
</dbReference>
<dbReference type="AlphaFoldDB" id="A0A538SNT0"/>
<dbReference type="SUPFAM" id="SSF51230">
    <property type="entry name" value="Single hybrid motif"/>
    <property type="match status" value="1"/>
</dbReference>
<dbReference type="Gene3D" id="2.40.50.100">
    <property type="match status" value="1"/>
</dbReference>
<gene>
    <name evidence="3" type="ORF">E6K74_10655</name>
</gene>
<dbReference type="InterPro" id="IPR050709">
    <property type="entry name" value="Biotin_Carboxyl_Carrier/Decarb"/>
</dbReference>
<accession>A0A538SNT0</accession>
<dbReference type="PANTHER" id="PTHR45266:SF3">
    <property type="entry name" value="OXALOACETATE DECARBOXYLASE ALPHA CHAIN"/>
    <property type="match status" value="1"/>
</dbReference>
<evidence type="ECO:0000256" key="1">
    <source>
        <dbReference type="ARBA" id="ARBA00023267"/>
    </source>
</evidence>
<reference evidence="3 4" key="1">
    <citation type="journal article" date="2019" name="Nat. Microbiol.">
        <title>Mediterranean grassland soil C-N compound turnover is dependent on rainfall and depth, and is mediated by genomically divergent microorganisms.</title>
        <authorList>
            <person name="Diamond S."/>
            <person name="Andeer P.F."/>
            <person name="Li Z."/>
            <person name="Crits-Christoph A."/>
            <person name="Burstein D."/>
            <person name="Anantharaman K."/>
            <person name="Lane K.R."/>
            <person name="Thomas B.C."/>
            <person name="Pan C."/>
            <person name="Northen T.R."/>
            <person name="Banfield J.F."/>
        </authorList>
    </citation>
    <scope>NUCLEOTIDE SEQUENCE [LARGE SCALE GENOMIC DNA]</scope>
    <source>
        <strain evidence="3">WS_4</strain>
    </source>
</reference>
<dbReference type="EMBL" id="VBOU01000091">
    <property type="protein sequence ID" value="TMQ53033.1"/>
    <property type="molecule type" value="Genomic_DNA"/>
</dbReference>
<evidence type="ECO:0000313" key="4">
    <source>
        <dbReference type="Proteomes" id="UP000319829"/>
    </source>
</evidence>
<comment type="caution">
    <text evidence="3">The sequence shown here is derived from an EMBL/GenBank/DDBJ whole genome shotgun (WGS) entry which is preliminary data.</text>
</comment>
<protein>
    <recommendedName>
        <fullName evidence="2">Lipoyl-binding domain-containing protein</fullName>
    </recommendedName>
</protein>
<name>A0A538SNT0_UNCEI</name>